<evidence type="ECO:0000313" key="3">
    <source>
        <dbReference type="EMBL" id="VVT53811.1"/>
    </source>
</evidence>
<dbReference type="Pfam" id="PF00339">
    <property type="entry name" value="Arrestin_N"/>
    <property type="match status" value="1"/>
</dbReference>
<feature type="domain" description="Arrestin C-terminal-like" evidence="2">
    <location>
        <begin position="233"/>
        <end position="374"/>
    </location>
</feature>
<feature type="region of interest" description="Disordered" evidence="1">
    <location>
        <begin position="973"/>
        <end position="1016"/>
    </location>
</feature>
<feature type="compositionally biased region" description="Pro residues" evidence="1">
    <location>
        <begin position="907"/>
        <end position="916"/>
    </location>
</feature>
<feature type="compositionally biased region" description="Low complexity" evidence="1">
    <location>
        <begin position="503"/>
        <end position="518"/>
    </location>
</feature>
<feature type="region of interest" description="Disordered" evidence="1">
    <location>
        <begin position="675"/>
        <end position="721"/>
    </location>
</feature>
<feature type="compositionally biased region" description="Low complexity" evidence="1">
    <location>
        <begin position="994"/>
        <end position="1016"/>
    </location>
</feature>
<feature type="region of interest" description="Disordered" evidence="1">
    <location>
        <begin position="109"/>
        <end position="159"/>
    </location>
</feature>
<protein>
    <recommendedName>
        <fullName evidence="2">Arrestin C-terminal-like domain-containing protein</fullName>
    </recommendedName>
</protein>
<dbReference type="SMART" id="SM01017">
    <property type="entry name" value="Arrestin_C"/>
    <property type="match status" value="1"/>
</dbReference>
<dbReference type="GO" id="GO:0030674">
    <property type="term" value="F:protein-macromolecule adaptor activity"/>
    <property type="evidence" value="ECO:0007669"/>
    <property type="project" value="TreeGrafter"/>
</dbReference>
<feature type="compositionally biased region" description="Low complexity" evidence="1">
    <location>
        <begin position="786"/>
        <end position="831"/>
    </location>
</feature>
<dbReference type="Gene3D" id="2.60.40.640">
    <property type="match status" value="1"/>
</dbReference>
<dbReference type="GeneID" id="43582577"/>
<feature type="region of interest" description="Disordered" evidence="1">
    <location>
        <begin position="492"/>
        <end position="542"/>
    </location>
</feature>
<reference evidence="3 4" key="1">
    <citation type="submission" date="2019-09" db="EMBL/GenBank/DDBJ databases">
        <authorList>
            <person name="Brejova B."/>
        </authorList>
    </citation>
    <scope>NUCLEOTIDE SEQUENCE [LARGE SCALE GENOMIC DNA]</scope>
</reference>
<dbReference type="Proteomes" id="UP000398389">
    <property type="component" value="Unassembled WGS sequence"/>
</dbReference>
<name>A0A5E8BRV8_9ASCO</name>
<dbReference type="PANTHER" id="PTHR11188">
    <property type="entry name" value="ARRESTIN DOMAIN CONTAINING PROTEIN"/>
    <property type="match status" value="1"/>
</dbReference>
<dbReference type="Pfam" id="PF02752">
    <property type="entry name" value="Arrestin_C"/>
    <property type="match status" value="1"/>
</dbReference>
<feature type="region of interest" description="Disordered" evidence="1">
    <location>
        <begin position="901"/>
        <end position="931"/>
    </location>
</feature>
<dbReference type="InterPro" id="IPR014752">
    <property type="entry name" value="Arrestin-like_C"/>
</dbReference>
<dbReference type="InterPro" id="IPR014756">
    <property type="entry name" value="Ig_E-set"/>
</dbReference>
<dbReference type="EMBL" id="CABVLU010000003">
    <property type="protein sequence ID" value="VVT53811.1"/>
    <property type="molecule type" value="Genomic_DNA"/>
</dbReference>
<dbReference type="InterPro" id="IPR011022">
    <property type="entry name" value="Arrestin_C-like"/>
</dbReference>
<feature type="compositionally biased region" description="Low complexity" evidence="1">
    <location>
        <begin position="973"/>
        <end position="985"/>
    </location>
</feature>
<organism evidence="3 4">
    <name type="scientific">Magnusiomyces paraingens</name>
    <dbReference type="NCBI Taxonomy" id="2606893"/>
    <lineage>
        <taxon>Eukaryota</taxon>
        <taxon>Fungi</taxon>
        <taxon>Dikarya</taxon>
        <taxon>Ascomycota</taxon>
        <taxon>Saccharomycotina</taxon>
        <taxon>Dipodascomycetes</taxon>
        <taxon>Dipodascales</taxon>
        <taxon>Dipodascaceae</taxon>
        <taxon>Magnusiomyces</taxon>
    </lineage>
</organism>
<evidence type="ECO:0000313" key="4">
    <source>
        <dbReference type="Proteomes" id="UP000398389"/>
    </source>
</evidence>
<dbReference type="SUPFAM" id="SSF81296">
    <property type="entry name" value="E set domains"/>
    <property type="match status" value="1"/>
</dbReference>
<gene>
    <name evidence="3" type="ORF">SAPINGB_P003761</name>
</gene>
<proteinExistence type="predicted"/>
<dbReference type="RefSeq" id="XP_031854368.1">
    <property type="nucleotide sequence ID" value="XM_031998477.1"/>
</dbReference>
<feature type="region of interest" description="Disordered" evidence="1">
    <location>
        <begin position="857"/>
        <end position="878"/>
    </location>
</feature>
<dbReference type="GO" id="GO:0031625">
    <property type="term" value="F:ubiquitin protein ligase binding"/>
    <property type="evidence" value="ECO:0007669"/>
    <property type="project" value="TreeGrafter"/>
</dbReference>
<sequence length="1049" mass="109345">MPLLSRSSGAVTLFDIRLNNIHKNVIVLRGSPGNAASVHLTGNVILALSEPLSIKRITLKIYGKIRLQWTDTSAISRTGAARHYRYENYVYEKEWPNLELASSSLDSSTTNLNTLSSSNNASSTGLSNSNNNSSSLIGLNHLGSSSHGSSTPSSTHTLRQGNHEFPFETIIPGSIDESVEGLEGGHVIYRIVATIERGRFTNNVTCKRHLRIVRTLGSDILELSQSVSIDNTWPKKIDYSISIPNKALAVGSIINISMELSPLLKGLKLGTIRILLVEQVSLAIPSGAHHQYERCVVEHVIPSPPNGFLGYDVWSINETFALPANLSKCTQDCIIHSNIKVGHKLKFAVSLKNPDGHTSELRASLPVYVFISPNVPVRAPDSSHTVIFDQQTSSNTNIRSTDLVETNAPPNYADHVYDRLWCDIAPTNFDSPIHSGAATPLHSRSRRNSNDHAVISSSLAMTAAPQHLTDAHARSVLVDNLRQLQIQQHAATAISDDSSAPPLLSGGNNSNNNSGTNLQGLYATNSGSSDNSNGSSSSANNNGITITARQTLDLSSANEGVSAGSGTAGGSLSQVMASLGSHRSGGSSGTNTPGGGLESHAQSLAFALSTSADFSPMPPQSPDFMHLSHPVSPNLSTAPSHAQLEILSRVPSYQTAINSDTPMGVEEAPLYEDSMRHLSSSGPGQSISGFRRSTQSATNLMRSVSSGNGTSNLRQGATTSRSAVHLHEINAASAINEPTIISSFNNNTNNSGVTNNTVSGNANSTTGAIQQQKQIPTPGGSGTSVGGAAQHQISSGNPAFASASAASAPQPVSSFSSSSRPSSPAVLTLPPVSLTPPPPAILHQPQSSRRIAPIVTNNNINNSSRTRSHSMGSVSSPSGGIMSVSSGMASVPPTLVENEISHTFFPPSTPSSPSGPAPISSSASSNSASSSFSSFMRTRNASFSTTPGIAPGSMAGNGNAACFSVTPGVSSGTTSSLSGTAGVSGNSSRYRVRSGQSSATVSGSSTPLFSSSSRSNSTRYLLEEATKFLHLGKLSPSSAPASSTGNSQP</sequence>
<dbReference type="AlphaFoldDB" id="A0A5E8BRV8"/>
<feature type="region of interest" description="Disordered" evidence="1">
    <location>
        <begin position="752"/>
        <end position="831"/>
    </location>
</feature>
<dbReference type="GO" id="GO:0005886">
    <property type="term" value="C:plasma membrane"/>
    <property type="evidence" value="ECO:0007669"/>
    <property type="project" value="TreeGrafter"/>
</dbReference>
<feature type="compositionally biased region" description="Low complexity" evidence="1">
    <location>
        <begin position="525"/>
        <end position="542"/>
    </location>
</feature>
<evidence type="ECO:0000256" key="1">
    <source>
        <dbReference type="SAM" id="MobiDB-lite"/>
    </source>
</evidence>
<feature type="compositionally biased region" description="Low complexity" evidence="1">
    <location>
        <begin position="109"/>
        <end position="158"/>
    </location>
</feature>
<dbReference type="GO" id="GO:0005829">
    <property type="term" value="C:cytosol"/>
    <property type="evidence" value="ECO:0007669"/>
    <property type="project" value="TreeGrafter"/>
</dbReference>
<dbReference type="InterPro" id="IPR011021">
    <property type="entry name" value="Arrestin-like_N"/>
</dbReference>
<keyword evidence="4" id="KW-1185">Reference proteome</keyword>
<feature type="compositionally biased region" description="Polar residues" evidence="1">
    <location>
        <begin position="677"/>
        <end position="721"/>
    </location>
</feature>
<feature type="region of interest" description="Disordered" evidence="1">
    <location>
        <begin position="578"/>
        <end position="598"/>
    </location>
</feature>
<dbReference type="PANTHER" id="PTHR11188:SF17">
    <property type="entry name" value="FI21816P1"/>
    <property type="match status" value="1"/>
</dbReference>
<evidence type="ECO:0000259" key="2">
    <source>
        <dbReference type="SMART" id="SM01017"/>
    </source>
</evidence>
<accession>A0A5E8BRV8</accession>
<dbReference type="GO" id="GO:0070086">
    <property type="term" value="P:ubiquitin-dependent endocytosis"/>
    <property type="evidence" value="ECO:0007669"/>
    <property type="project" value="TreeGrafter"/>
</dbReference>
<dbReference type="OrthoDB" id="2333384at2759"/>
<feature type="compositionally biased region" description="Gly residues" evidence="1">
    <location>
        <begin position="586"/>
        <end position="597"/>
    </location>
</feature>
<dbReference type="InterPro" id="IPR050357">
    <property type="entry name" value="Arrestin_domain-protein"/>
</dbReference>
<feature type="compositionally biased region" description="Low complexity" evidence="1">
    <location>
        <begin position="752"/>
        <end position="761"/>
    </location>
</feature>
<feature type="compositionally biased region" description="Low complexity" evidence="1">
    <location>
        <begin position="917"/>
        <end position="931"/>
    </location>
</feature>
<feature type="compositionally biased region" description="Polar residues" evidence="1">
    <location>
        <begin position="762"/>
        <end position="775"/>
    </location>
</feature>